<keyword evidence="3" id="KW-0812">Transmembrane</keyword>
<protein>
    <recommendedName>
        <fullName evidence="2">Biotin transporter</fullName>
    </recommendedName>
</protein>
<proteinExistence type="inferred from homology"/>
<evidence type="ECO:0000256" key="2">
    <source>
        <dbReference type="PIRNR" id="PIRNR016661"/>
    </source>
</evidence>
<keyword evidence="2" id="KW-1003">Cell membrane</keyword>
<comment type="similarity">
    <text evidence="1 2">Belongs to the BioY family.</text>
</comment>
<feature type="transmembrane region" description="Helical" evidence="3">
    <location>
        <begin position="59"/>
        <end position="76"/>
    </location>
</feature>
<reference evidence="5" key="1">
    <citation type="journal article" date="2019" name="Int. J. Syst. Evol. Microbiol.">
        <title>The Global Catalogue of Microorganisms (GCM) 10K type strain sequencing project: providing services to taxonomists for standard genome sequencing and annotation.</title>
        <authorList>
            <consortium name="The Broad Institute Genomics Platform"/>
            <consortium name="The Broad Institute Genome Sequencing Center for Infectious Disease"/>
            <person name="Wu L."/>
            <person name="Ma J."/>
        </authorList>
    </citation>
    <scope>NUCLEOTIDE SEQUENCE [LARGE SCALE GENOMIC DNA]</scope>
    <source>
        <strain evidence="5">CCUG 56756</strain>
    </source>
</reference>
<keyword evidence="3" id="KW-1133">Transmembrane helix</keyword>
<dbReference type="PANTHER" id="PTHR34295">
    <property type="entry name" value="BIOTIN TRANSPORTER BIOY"/>
    <property type="match status" value="1"/>
</dbReference>
<keyword evidence="5" id="KW-1185">Reference proteome</keyword>
<organism evidence="4 5">
    <name type="scientific">Metaplanococcus flavidus</name>
    <dbReference type="NCBI Taxonomy" id="569883"/>
    <lineage>
        <taxon>Bacteria</taxon>
        <taxon>Bacillati</taxon>
        <taxon>Bacillota</taxon>
        <taxon>Bacilli</taxon>
        <taxon>Bacillales</taxon>
        <taxon>Caryophanaceae</taxon>
        <taxon>Metaplanococcus</taxon>
    </lineage>
</organism>
<dbReference type="Proteomes" id="UP001597109">
    <property type="component" value="Unassembled WGS sequence"/>
</dbReference>
<dbReference type="InterPro" id="IPR003784">
    <property type="entry name" value="BioY"/>
</dbReference>
<name>A0ABW3LF53_9BACL</name>
<comment type="caution">
    <text evidence="4">The sequence shown here is derived from an EMBL/GenBank/DDBJ whole genome shotgun (WGS) entry which is preliminary data.</text>
</comment>
<gene>
    <name evidence="4" type="ORF">ACFQ1X_14645</name>
</gene>
<feature type="transmembrane region" description="Helical" evidence="3">
    <location>
        <begin position="146"/>
        <end position="169"/>
    </location>
</feature>
<evidence type="ECO:0000256" key="1">
    <source>
        <dbReference type="ARBA" id="ARBA00010692"/>
    </source>
</evidence>
<dbReference type="Gene3D" id="1.10.1760.20">
    <property type="match status" value="1"/>
</dbReference>
<comment type="subcellular location">
    <subcellularLocation>
        <location evidence="2">Cell membrane</location>
        <topology evidence="2">Multi-pass membrane protein</topology>
    </subcellularLocation>
</comment>
<dbReference type="RefSeq" id="WP_144838634.1">
    <property type="nucleotide sequence ID" value="NZ_JBHTKI010000022.1"/>
</dbReference>
<evidence type="ECO:0000313" key="4">
    <source>
        <dbReference type="EMBL" id="MFD1032675.1"/>
    </source>
</evidence>
<keyword evidence="2 3" id="KW-0472">Membrane</keyword>
<sequence>MTESNFKLRMMIITALFAAIIGILAQVTIPLPLVPITGQTLAIGLAATILGAKYGTLSVVVYLGLGAVGIPVFAQMSGGLGSLFGPTGGYLVGFIPTAFSIGYYLEKTSFTFINAIIANVIGMFMVLTVGTAWLKIFANLSWTGALMGGFVPFILVGLIKAVLAAWIGISVRHRLKSAGLLYLEDKKAL</sequence>
<keyword evidence="2" id="KW-0813">Transport</keyword>
<dbReference type="PIRSF" id="PIRSF016661">
    <property type="entry name" value="BioY"/>
    <property type="match status" value="1"/>
</dbReference>
<accession>A0ABW3LF53</accession>
<feature type="transmembrane region" description="Helical" evidence="3">
    <location>
        <begin position="88"/>
        <end position="105"/>
    </location>
</feature>
<evidence type="ECO:0000313" key="5">
    <source>
        <dbReference type="Proteomes" id="UP001597109"/>
    </source>
</evidence>
<evidence type="ECO:0000256" key="3">
    <source>
        <dbReference type="SAM" id="Phobius"/>
    </source>
</evidence>
<feature type="transmembrane region" description="Helical" evidence="3">
    <location>
        <begin position="35"/>
        <end position="52"/>
    </location>
</feature>
<feature type="transmembrane region" description="Helical" evidence="3">
    <location>
        <begin position="112"/>
        <end position="134"/>
    </location>
</feature>
<dbReference type="Pfam" id="PF02632">
    <property type="entry name" value="BioY"/>
    <property type="match status" value="1"/>
</dbReference>
<dbReference type="PANTHER" id="PTHR34295:SF1">
    <property type="entry name" value="BIOTIN TRANSPORTER BIOY"/>
    <property type="match status" value="1"/>
</dbReference>
<dbReference type="EMBL" id="JBHTKI010000022">
    <property type="protein sequence ID" value="MFD1032675.1"/>
    <property type="molecule type" value="Genomic_DNA"/>
</dbReference>